<name>A0AAD5QWV6_PARTN</name>
<comment type="caution">
    <text evidence="2">The sequence shown here is derived from an EMBL/GenBank/DDBJ whole genome shotgun (WGS) entry which is preliminary data.</text>
</comment>
<sequence>MDDYRAAERRMEFGVPRHFLRKSEIEVREEGTSIHKSLREGGDGPNPCRTLEQQRPERVRQRPVRPDS</sequence>
<accession>A0AAD5QWV6</accession>
<reference evidence="2" key="1">
    <citation type="submission" date="2021-06" db="EMBL/GenBank/DDBJ databases">
        <title>Parelaphostrongylus tenuis whole genome reference sequence.</title>
        <authorList>
            <person name="Garwood T.J."/>
            <person name="Larsen P.A."/>
            <person name="Fountain-Jones N.M."/>
            <person name="Garbe J.R."/>
            <person name="Macchietto M.G."/>
            <person name="Kania S.A."/>
            <person name="Gerhold R.W."/>
            <person name="Richards J.E."/>
            <person name="Wolf T.M."/>
        </authorList>
    </citation>
    <scope>NUCLEOTIDE SEQUENCE</scope>
    <source>
        <strain evidence="2">MNPRO001-30</strain>
        <tissue evidence="2">Meninges</tissue>
    </source>
</reference>
<dbReference type="AlphaFoldDB" id="A0AAD5QWV6"/>
<dbReference type="Proteomes" id="UP001196413">
    <property type="component" value="Unassembled WGS sequence"/>
</dbReference>
<evidence type="ECO:0000313" key="3">
    <source>
        <dbReference type="Proteomes" id="UP001196413"/>
    </source>
</evidence>
<evidence type="ECO:0000313" key="2">
    <source>
        <dbReference type="EMBL" id="KAJ1362906.1"/>
    </source>
</evidence>
<dbReference type="EMBL" id="JAHQIW010004561">
    <property type="protein sequence ID" value="KAJ1362906.1"/>
    <property type="molecule type" value="Genomic_DNA"/>
</dbReference>
<feature type="region of interest" description="Disordered" evidence="1">
    <location>
        <begin position="28"/>
        <end position="68"/>
    </location>
</feature>
<feature type="compositionally biased region" description="Basic and acidic residues" evidence="1">
    <location>
        <begin position="28"/>
        <end position="42"/>
    </location>
</feature>
<keyword evidence="3" id="KW-1185">Reference proteome</keyword>
<gene>
    <name evidence="2" type="ORF">KIN20_022626</name>
</gene>
<proteinExistence type="predicted"/>
<feature type="compositionally biased region" description="Basic and acidic residues" evidence="1">
    <location>
        <begin position="52"/>
        <end position="68"/>
    </location>
</feature>
<organism evidence="2 3">
    <name type="scientific">Parelaphostrongylus tenuis</name>
    <name type="common">Meningeal worm</name>
    <dbReference type="NCBI Taxonomy" id="148309"/>
    <lineage>
        <taxon>Eukaryota</taxon>
        <taxon>Metazoa</taxon>
        <taxon>Ecdysozoa</taxon>
        <taxon>Nematoda</taxon>
        <taxon>Chromadorea</taxon>
        <taxon>Rhabditida</taxon>
        <taxon>Rhabditina</taxon>
        <taxon>Rhabditomorpha</taxon>
        <taxon>Strongyloidea</taxon>
        <taxon>Metastrongylidae</taxon>
        <taxon>Parelaphostrongylus</taxon>
    </lineage>
</organism>
<protein>
    <submittedName>
        <fullName evidence="2">Uncharacterized protein</fullName>
    </submittedName>
</protein>
<evidence type="ECO:0000256" key="1">
    <source>
        <dbReference type="SAM" id="MobiDB-lite"/>
    </source>
</evidence>